<feature type="compositionally biased region" description="Acidic residues" evidence="7">
    <location>
        <begin position="434"/>
        <end position="457"/>
    </location>
</feature>
<evidence type="ECO:0000259" key="9">
    <source>
        <dbReference type="PROSITE" id="PS51194"/>
    </source>
</evidence>
<evidence type="ECO:0000256" key="7">
    <source>
        <dbReference type="SAM" id="MobiDB-lite"/>
    </source>
</evidence>
<dbReference type="InterPro" id="IPR027417">
    <property type="entry name" value="P-loop_NTPase"/>
</dbReference>
<dbReference type="EMBL" id="JALLPB020000789">
    <property type="protein sequence ID" value="KAL3806528.1"/>
    <property type="molecule type" value="Genomic_DNA"/>
</dbReference>
<dbReference type="EC" id="3.6.4.13" evidence="6"/>
<keyword evidence="5 6" id="KW-0694">RNA-binding</keyword>
<evidence type="ECO:0000256" key="5">
    <source>
        <dbReference type="ARBA" id="ARBA00022884"/>
    </source>
</evidence>
<dbReference type="Pfam" id="PF00271">
    <property type="entry name" value="Helicase_C"/>
    <property type="match status" value="2"/>
</dbReference>
<dbReference type="PROSITE" id="PS51194">
    <property type="entry name" value="HELICASE_CTER"/>
    <property type="match status" value="1"/>
</dbReference>
<feature type="domain" description="Helicase C-terminal" evidence="9">
    <location>
        <begin position="260"/>
        <end position="457"/>
    </location>
</feature>
<feature type="compositionally biased region" description="Acidic residues" evidence="7">
    <location>
        <begin position="464"/>
        <end position="479"/>
    </location>
</feature>
<dbReference type="GO" id="GO:0016787">
    <property type="term" value="F:hydrolase activity"/>
    <property type="evidence" value="ECO:0007669"/>
    <property type="project" value="UniProtKB-KW"/>
</dbReference>
<dbReference type="CDD" id="cd18787">
    <property type="entry name" value="SF2_C_DEAD"/>
    <property type="match status" value="1"/>
</dbReference>
<evidence type="ECO:0000256" key="3">
    <source>
        <dbReference type="ARBA" id="ARBA00022806"/>
    </source>
</evidence>
<dbReference type="Pfam" id="PF00270">
    <property type="entry name" value="DEAD"/>
    <property type="match status" value="1"/>
</dbReference>
<sequence>MDGGKTLAFLIPVVEMILRRTRLLRGNQIGGLILEPTRELARQTHGVCSDLCRAVGMTPPLLLVGGGGGGGEGAAVVSAVARDLRRFAELRSDVIVGTPGRVEDVLTRYDDVDVSELEVLILDESDVLLDMGFEVTLTSILGRLPRMRRTGLFSATNTSGVRRLCVRSGMRNPVVVDVAISSGGPVAPPPRSSSSRTGKNDDGSRDEEAEETGDDAKQGDNHDDVVGSHDDTKQRQRQPQQQATPSSLTNYYLICPLDEKLSRLVSFISQHPSDKVIVFFLTCACVEYYGSVLRRLRPPCLGYEYVALHGKLAQRKRERAMEAFRGGDREIDAVVDDGGKGTTARSSSAPASSTAGRALLCTDVASRGLDVPDVSWTVQFDAPIDPSSYVHRVGRSARAGKEGKSRVLIEEGGGVPVGELPDTEVCKPPSIMKEEEEEEEEEGANGDEREITDDDGNDVGGGLDGEDLMDVTEADDEPPEMPARTNSVSRSSPGTAKRMIKSAAGRDIFVPDLLPSILKLTLKDRDILEKGTKAFTSYIRAYKEHHCSFIFRFASLDLGLLATSFSLLRLPKMPELRDKKLLNFVPAGPEVNIHAIPFKDKARESARQKRLAAELAAGGKNAKQIKAEQRAAERIARSKERRAAEIAKGRNPHKKKGKQARIFDEWDELAREERLYKKLRTKKISKEEYDRLMYGDGSGGGNDESSGGGSD</sequence>
<feature type="region of interest" description="Disordered" evidence="7">
    <location>
        <begin position="180"/>
        <end position="245"/>
    </location>
</feature>
<feature type="region of interest" description="Disordered" evidence="7">
    <location>
        <begin position="395"/>
        <end position="495"/>
    </location>
</feature>
<dbReference type="PROSITE" id="PS51192">
    <property type="entry name" value="HELICASE_ATP_BIND_1"/>
    <property type="match status" value="1"/>
</dbReference>
<feature type="compositionally biased region" description="Basic and acidic residues" evidence="7">
    <location>
        <begin position="399"/>
        <end position="409"/>
    </location>
</feature>
<feature type="compositionally biased region" description="Basic residues" evidence="7">
    <location>
        <begin position="650"/>
        <end position="659"/>
    </location>
</feature>
<evidence type="ECO:0000256" key="4">
    <source>
        <dbReference type="ARBA" id="ARBA00022840"/>
    </source>
</evidence>
<accession>A0ABD3R248</accession>
<feature type="compositionally biased region" description="Acidic residues" evidence="7">
    <location>
        <begin position="204"/>
        <end position="213"/>
    </location>
</feature>
<dbReference type="InterPro" id="IPR025313">
    <property type="entry name" value="SPB4-like_CTE"/>
</dbReference>
<comment type="catalytic activity">
    <reaction evidence="6">
        <text>ATP + H2O = ADP + phosphate + H(+)</text>
        <dbReference type="Rhea" id="RHEA:13065"/>
        <dbReference type="ChEBI" id="CHEBI:15377"/>
        <dbReference type="ChEBI" id="CHEBI:15378"/>
        <dbReference type="ChEBI" id="CHEBI:30616"/>
        <dbReference type="ChEBI" id="CHEBI:43474"/>
        <dbReference type="ChEBI" id="CHEBI:456216"/>
        <dbReference type="EC" id="3.6.4.13"/>
    </reaction>
</comment>
<dbReference type="SMART" id="SM00490">
    <property type="entry name" value="HELICc"/>
    <property type="match status" value="1"/>
</dbReference>
<comment type="similarity">
    <text evidence="6">Belongs to the DEAD box helicase family.</text>
</comment>
<comment type="caution">
    <text evidence="10">The sequence shown here is derived from an EMBL/GenBank/DDBJ whole genome shotgun (WGS) entry which is preliminary data.</text>
</comment>
<name>A0ABD3R248_9STRA</name>
<evidence type="ECO:0000259" key="8">
    <source>
        <dbReference type="PROSITE" id="PS51192"/>
    </source>
</evidence>
<keyword evidence="3 6" id="KW-0347">Helicase</keyword>
<dbReference type="Gene3D" id="3.40.50.300">
    <property type="entry name" value="P-loop containing nucleotide triphosphate hydrolases"/>
    <property type="match status" value="2"/>
</dbReference>
<dbReference type="PANTHER" id="PTHR24031">
    <property type="entry name" value="RNA HELICASE"/>
    <property type="match status" value="1"/>
</dbReference>
<protein>
    <recommendedName>
        <fullName evidence="6">ATP-dependent RNA helicase</fullName>
        <ecNumber evidence="6">3.6.4.13</ecNumber>
    </recommendedName>
</protein>
<evidence type="ECO:0000313" key="11">
    <source>
        <dbReference type="Proteomes" id="UP001530377"/>
    </source>
</evidence>
<comment type="domain">
    <text evidence="6">The Q motif is unique to and characteristic of the DEAD box family of RNA helicases and controls ATP binding and hydrolysis.</text>
</comment>
<dbReference type="GO" id="GO:0005524">
    <property type="term" value="F:ATP binding"/>
    <property type="evidence" value="ECO:0007669"/>
    <property type="project" value="UniProtKB-UniRule"/>
</dbReference>
<dbReference type="InterPro" id="IPR011545">
    <property type="entry name" value="DEAD/DEAH_box_helicase_dom"/>
</dbReference>
<feature type="compositionally biased region" description="Gly residues" evidence="7">
    <location>
        <begin position="696"/>
        <end position="711"/>
    </location>
</feature>
<reference evidence="10 11" key="1">
    <citation type="submission" date="2024-10" db="EMBL/GenBank/DDBJ databases">
        <title>Updated reference genomes for cyclostephanoid diatoms.</title>
        <authorList>
            <person name="Roberts W.R."/>
            <person name="Alverson A.J."/>
        </authorList>
    </citation>
    <scope>NUCLEOTIDE SEQUENCE [LARGE SCALE GENOMIC DNA]</scope>
    <source>
        <strain evidence="10 11">AJA228-03</strain>
    </source>
</reference>
<keyword evidence="2 6" id="KW-0378">Hydrolase</keyword>
<gene>
    <name evidence="10" type="ORF">ACHAXA_001747</name>
</gene>
<dbReference type="GO" id="GO:0003723">
    <property type="term" value="F:RNA binding"/>
    <property type="evidence" value="ECO:0007669"/>
    <property type="project" value="UniProtKB-UniRule"/>
</dbReference>
<organism evidence="10 11">
    <name type="scientific">Cyclostephanos tholiformis</name>
    <dbReference type="NCBI Taxonomy" id="382380"/>
    <lineage>
        <taxon>Eukaryota</taxon>
        <taxon>Sar</taxon>
        <taxon>Stramenopiles</taxon>
        <taxon>Ochrophyta</taxon>
        <taxon>Bacillariophyta</taxon>
        <taxon>Coscinodiscophyceae</taxon>
        <taxon>Thalassiosirophycidae</taxon>
        <taxon>Stephanodiscales</taxon>
        <taxon>Stephanodiscaceae</taxon>
        <taxon>Cyclostephanos</taxon>
    </lineage>
</organism>
<keyword evidence="4 6" id="KW-0067">ATP-binding</keyword>
<feature type="compositionally biased region" description="Basic and acidic residues" evidence="7">
    <location>
        <begin position="214"/>
        <end position="234"/>
    </location>
</feature>
<dbReference type="SMART" id="SM01178">
    <property type="entry name" value="DUF4217"/>
    <property type="match status" value="1"/>
</dbReference>
<dbReference type="GO" id="GO:0003724">
    <property type="term" value="F:RNA helicase activity"/>
    <property type="evidence" value="ECO:0007669"/>
    <property type="project" value="UniProtKB-EC"/>
</dbReference>
<proteinExistence type="inferred from homology"/>
<feature type="compositionally biased region" description="Polar residues" evidence="7">
    <location>
        <begin position="484"/>
        <end position="494"/>
    </location>
</feature>
<evidence type="ECO:0000256" key="6">
    <source>
        <dbReference type="RuleBase" id="RU365068"/>
    </source>
</evidence>
<dbReference type="Pfam" id="PF13959">
    <property type="entry name" value="CTE_SPB4"/>
    <property type="match status" value="1"/>
</dbReference>
<feature type="region of interest" description="Disordered" evidence="7">
    <location>
        <begin position="641"/>
        <end position="663"/>
    </location>
</feature>
<keyword evidence="1 6" id="KW-0547">Nucleotide-binding</keyword>
<feature type="region of interest" description="Disordered" evidence="7">
    <location>
        <begin position="688"/>
        <end position="711"/>
    </location>
</feature>
<keyword evidence="11" id="KW-1185">Reference proteome</keyword>
<evidence type="ECO:0000256" key="2">
    <source>
        <dbReference type="ARBA" id="ARBA00022801"/>
    </source>
</evidence>
<comment type="function">
    <text evidence="6">RNA helicase.</text>
</comment>
<evidence type="ECO:0000256" key="1">
    <source>
        <dbReference type="ARBA" id="ARBA00022741"/>
    </source>
</evidence>
<dbReference type="SMART" id="SM00487">
    <property type="entry name" value="DEXDc"/>
    <property type="match status" value="1"/>
</dbReference>
<feature type="domain" description="Helicase ATP-binding" evidence="8">
    <location>
        <begin position="1"/>
        <end position="175"/>
    </location>
</feature>
<dbReference type="Proteomes" id="UP001530377">
    <property type="component" value="Unassembled WGS sequence"/>
</dbReference>
<dbReference type="InterPro" id="IPR014001">
    <property type="entry name" value="Helicase_ATP-bd"/>
</dbReference>
<dbReference type="SUPFAM" id="SSF52540">
    <property type="entry name" value="P-loop containing nucleoside triphosphate hydrolases"/>
    <property type="match status" value="1"/>
</dbReference>
<evidence type="ECO:0000313" key="10">
    <source>
        <dbReference type="EMBL" id="KAL3806528.1"/>
    </source>
</evidence>
<dbReference type="InterPro" id="IPR001650">
    <property type="entry name" value="Helicase_C-like"/>
</dbReference>
<dbReference type="AlphaFoldDB" id="A0ABD3R248"/>